<gene>
    <name evidence="9" type="primary">SNAPC4_3</name>
    <name evidence="9" type="ORF">BGZ80_010450</name>
</gene>
<dbReference type="PROSITE" id="PS50090">
    <property type="entry name" value="MYB_LIKE"/>
    <property type="match status" value="2"/>
</dbReference>
<evidence type="ECO:0000256" key="4">
    <source>
        <dbReference type="ARBA" id="ARBA00023242"/>
    </source>
</evidence>
<feature type="non-terminal residue" evidence="9">
    <location>
        <position position="1"/>
    </location>
</feature>
<keyword evidence="1" id="KW-0805">Transcription regulation</keyword>
<feature type="compositionally biased region" description="Polar residues" evidence="6">
    <location>
        <begin position="1344"/>
        <end position="1370"/>
    </location>
</feature>
<feature type="coiled-coil region" evidence="5">
    <location>
        <begin position="306"/>
        <end position="333"/>
    </location>
</feature>
<dbReference type="EMBL" id="JAAAID010000729">
    <property type="protein sequence ID" value="KAG0014412.1"/>
    <property type="molecule type" value="Genomic_DNA"/>
</dbReference>
<evidence type="ECO:0000256" key="1">
    <source>
        <dbReference type="ARBA" id="ARBA00023015"/>
    </source>
</evidence>
<name>A0A9P6MUQ7_9FUNG</name>
<feature type="region of interest" description="Disordered" evidence="6">
    <location>
        <begin position="1269"/>
        <end position="1377"/>
    </location>
</feature>
<keyword evidence="5" id="KW-0175">Coiled coil</keyword>
<evidence type="ECO:0000313" key="10">
    <source>
        <dbReference type="Proteomes" id="UP000703661"/>
    </source>
</evidence>
<dbReference type="Proteomes" id="UP000703661">
    <property type="component" value="Unassembled WGS sequence"/>
</dbReference>
<reference evidence="9" key="1">
    <citation type="journal article" date="2020" name="Fungal Divers.">
        <title>Resolving the Mortierellaceae phylogeny through synthesis of multi-gene phylogenetics and phylogenomics.</title>
        <authorList>
            <person name="Vandepol N."/>
            <person name="Liber J."/>
            <person name="Desiro A."/>
            <person name="Na H."/>
            <person name="Kennedy M."/>
            <person name="Barry K."/>
            <person name="Grigoriev I.V."/>
            <person name="Miller A.N."/>
            <person name="O'Donnell K."/>
            <person name="Stajich J.E."/>
            <person name="Bonito G."/>
        </authorList>
    </citation>
    <scope>NUCLEOTIDE SEQUENCE</scope>
    <source>
        <strain evidence="9">NRRL 2769</strain>
    </source>
</reference>
<dbReference type="InterPro" id="IPR017930">
    <property type="entry name" value="Myb_dom"/>
</dbReference>
<dbReference type="SMART" id="SM00717">
    <property type="entry name" value="SANT"/>
    <property type="match status" value="3"/>
</dbReference>
<feature type="region of interest" description="Disordered" evidence="6">
    <location>
        <begin position="1446"/>
        <end position="1470"/>
    </location>
</feature>
<evidence type="ECO:0000256" key="5">
    <source>
        <dbReference type="SAM" id="Coils"/>
    </source>
</evidence>
<feature type="region of interest" description="Disordered" evidence="6">
    <location>
        <begin position="477"/>
        <end position="497"/>
    </location>
</feature>
<feature type="domain" description="Myb-like" evidence="7">
    <location>
        <begin position="1640"/>
        <end position="1683"/>
    </location>
</feature>
<accession>A0A9P6MUQ7</accession>
<feature type="compositionally biased region" description="Basic and acidic residues" evidence="6">
    <location>
        <begin position="1269"/>
        <end position="1279"/>
    </location>
</feature>
<dbReference type="GO" id="GO:0000978">
    <property type="term" value="F:RNA polymerase II cis-regulatory region sequence-specific DNA binding"/>
    <property type="evidence" value="ECO:0007669"/>
    <property type="project" value="TreeGrafter"/>
</dbReference>
<evidence type="ECO:0000256" key="6">
    <source>
        <dbReference type="SAM" id="MobiDB-lite"/>
    </source>
</evidence>
<feature type="compositionally biased region" description="Polar residues" evidence="6">
    <location>
        <begin position="529"/>
        <end position="540"/>
    </location>
</feature>
<feature type="region of interest" description="Disordered" evidence="6">
    <location>
        <begin position="175"/>
        <end position="206"/>
    </location>
</feature>
<evidence type="ECO:0000256" key="3">
    <source>
        <dbReference type="ARBA" id="ARBA00023163"/>
    </source>
</evidence>
<keyword evidence="4" id="KW-0539">Nucleus</keyword>
<dbReference type="GO" id="GO:0042795">
    <property type="term" value="P:snRNA transcription by RNA polymerase II"/>
    <property type="evidence" value="ECO:0007669"/>
    <property type="project" value="TreeGrafter"/>
</dbReference>
<feature type="compositionally biased region" description="Low complexity" evidence="6">
    <location>
        <begin position="1452"/>
        <end position="1464"/>
    </location>
</feature>
<feature type="compositionally biased region" description="Polar residues" evidence="6">
    <location>
        <begin position="479"/>
        <end position="497"/>
    </location>
</feature>
<evidence type="ECO:0000313" key="9">
    <source>
        <dbReference type="EMBL" id="KAG0014412.1"/>
    </source>
</evidence>
<evidence type="ECO:0000256" key="2">
    <source>
        <dbReference type="ARBA" id="ARBA00023125"/>
    </source>
</evidence>
<feature type="domain" description="HTH myb-type" evidence="8">
    <location>
        <begin position="1639"/>
        <end position="1688"/>
    </location>
</feature>
<feature type="region of interest" description="Disordered" evidence="6">
    <location>
        <begin position="924"/>
        <end position="1088"/>
    </location>
</feature>
<evidence type="ECO:0000259" key="8">
    <source>
        <dbReference type="PROSITE" id="PS51294"/>
    </source>
</evidence>
<feature type="region of interest" description="Disordered" evidence="6">
    <location>
        <begin position="529"/>
        <end position="569"/>
    </location>
</feature>
<protein>
    <submittedName>
        <fullName evidence="9">Myblike DNAbinding domain-containing protein</fullName>
    </submittedName>
</protein>
<dbReference type="GO" id="GO:0042796">
    <property type="term" value="P:snRNA transcription by RNA polymerase III"/>
    <property type="evidence" value="ECO:0007669"/>
    <property type="project" value="TreeGrafter"/>
</dbReference>
<feature type="region of interest" description="Disordered" evidence="6">
    <location>
        <begin position="1"/>
        <end position="49"/>
    </location>
</feature>
<dbReference type="SUPFAM" id="SSF46689">
    <property type="entry name" value="Homeodomain-like"/>
    <property type="match status" value="1"/>
</dbReference>
<comment type="caution">
    <text evidence="9">The sequence shown here is derived from an EMBL/GenBank/DDBJ whole genome shotgun (WGS) entry which is preliminary data.</text>
</comment>
<dbReference type="Pfam" id="PF00249">
    <property type="entry name" value="Myb_DNA-binding"/>
    <property type="match status" value="2"/>
</dbReference>
<feature type="coiled-coil region" evidence="5">
    <location>
        <begin position="1140"/>
        <end position="1181"/>
    </location>
</feature>
<dbReference type="CDD" id="cd00167">
    <property type="entry name" value="SANT"/>
    <property type="match status" value="2"/>
</dbReference>
<keyword evidence="2" id="KW-0238">DNA-binding</keyword>
<feature type="region of interest" description="Disordered" evidence="6">
    <location>
        <begin position="581"/>
        <end position="619"/>
    </location>
</feature>
<dbReference type="GO" id="GO:0019185">
    <property type="term" value="C:snRNA-activating protein complex"/>
    <property type="evidence" value="ECO:0007669"/>
    <property type="project" value="TreeGrafter"/>
</dbReference>
<dbReference type="Gene3D" id="1.10.10.60">
    <property type="entry name" value="Homeodomain-like"/>
    <property type="match status" value="2"/>
</dbReference>
<dbReference type="InterPro" id="IPR009057">
    <property type="entry name" value="Homeodomain-like_sf"/>
</dbReference>
<sequence>MSSPRQTGTPNVGSRSSMNPTSGAPGNELSPQNNPTNPDDATATSENQNPVDANTATHIVVEHDRSGTVKTHVFSSKDGKPSLLGHSIPDLNHSNTLSEALEEKIQTLNTLVQNSIDRTKVESLDKIDALRIAIEENDSRVASQVSLATTRMIDNQIKMELVPKLERLETLILGNDRGNDNARSEGYSSGPLPAEEEDSHTSMEPMDRTIKDEDQLRQSERQSSVTSGAAVNSSLREPLILEKLSTIESNVDALCKVVIDGQAPPLTQEGEGGHSDGALNVDPTDSDSIDKLEAMRDEMLIFPETLKSAYLTMQELTEALTRAQEASASATANNSREPGCGYENDIQKMHEEQKQWQSSTLQAMNFQTDELGNLCSDFQYLNTGFKKMDADFNEWRRTHKLSLQVYLKYMYLVFKRTESVDTRIQSTIQELKDQMKMEPEHRTQLSNDLSALRLFISSLPDMIVSQLKQSNEVLGANVESGQASQESPADTTTPNSDSILGKLIQTVETLQANIALMMEKYAETDVSRATTPVASGSTPNADGEPVQDSATVASVASVAESEPLPEETDLERRVRAVEELLARNEVSDTATAEAKPSSEASEPTEGAPASEPAVTEVPPASGYIQRAAVAGESASAASEAPATPAEGAGGGKAEVDDETVPPILPARLLQELGEMNKNLTQLMDFVKSTAGNLAQGQNQLNENMQHEIQRVITAIGSLEAADQDNSGGTVMKEVAEVKIFTEGLDSKLVACHNDVKNVLEGSMQDSSVIGTIKRYIDTMMSDKGCASDVFLKAQIAEVFKTATDVHVMVEDIKRISNITLTRQEALAKKMEELHSKQGEGVEALLKKHDEGWNAWNEKNAADVASTVEWHDQHDRNVRGLDARRDMNHEELQSWHSAHNDTLESWHKAHDERLSELEKRHCLCHSPYPGPEPNQEAETEAGEPGLAPSLAPEDSVSQRAVSGTHAEEDSASQYAASFVSSSGAGHTMSQEFPRSLKSSSTSGIIVPEPGRSSQYYHMPGSYRERPTDSVTRGGHDSTASSPLDTERPIQRGMGESATYHGADPPTDHHSTTGRSSSQDQGAAESANLSDVQKELLELQEKYAALAQQFRENEESANKCMAALVGKGQEILVMTNERERIEKEFEEKTSAMDQEIARLKEKLASKKQKLKDANATIEKLYREGLGLSTGVAAEDIGDAVDRADSSSNIDSEIESTQTPRIPHYSPMAEAAEQFQQTLEEFKLQKAGLHHDIGMLEARKLQLLEEVAGMEARHPSNQRDEFASSMTGLESAGGEWDAQSGFHDERLSGEGVSGDNGDEEFLNEEQQQQHQQTRSGGSRPRSDSQESTRTYSTVSQQRRMSQHAQHGLSTGPSRSDRSFRGVDAKVPQLEADIKICKDGNISETLLSSKTLLTEEQFDRIQYKSDAKDGDDKIWSLSCDFKVRIVNSLRREDGSSSEQDSSTAESISVSQDDDAEEQLKYRKLHFTPEMDKEILELHAQGLSWMAIGSTLGIPFRSCHRRFISALDPSLYEDWPEEKIKVMDELVVQGKTWVEISQIVGSSATNCQIKWKSLVRPKGMERNRLFDALQSKVILSLVEQYGEGDWKKIMREFMLKLGDRDMAKVTPEQLRHQYIRLQRKPTHTWPIDDETALIQHVLKHGTDKWEMISEALKTHTPEQCKERWMSLDMKREEPKVRSWYRVERSSFWKLYLRYGGDWEKIASQLKKRTPGHCEDFFNKETAGLDKSNPEEFAKGVKALAEEGANYRTIHWKQEDSDRLWKVAEQVSAESKNGR</sequence>
<feature type="domain" description="Myb-like" evidence="7">
    <location>
        <begin position="1686"/>
        <end position="1736"/>
    </location>
</feature>
<feature type="compositionally biased region" description="Polar residues" evidence="6">
    <location>
        <begin position="970"/>
        <end position="1002"/>
    </location>
</feature>
<keyword evidence="10" id="KW-1185">Reference proteome</keyword>
<dbReference type="PANTHER" id="PTHR46621">
    <property type="entry name" value="SNRNA-ACTIVATING PROTEIN COMPLEX SUBUNIT 4"/>
    <property type="match status" value="1"/>
</dbReference>
<dbReference type="GO" id="GO:0001006">
    <property type="term" value="F:RNA polymerase III type 3 promoter sequence-specific DNA binding"/>
    <property type="evidence" value="ECO:0007669"/>
    <property type="project" value="TreeGrafter"/>
</dbReference>
<feature type="compositionally biased region" description="Low complexity" evidence="6">
    <location>
        <begin position="634"/>
        <end position="646"/>
    </location>
</feature>
<feature type="compositionally biased region" description="Polar residues" evidence="6">
    <location>
        <begin position="1071"/>
        <end position="1088"/>
    </location>
</feature>
<feature type="compositionally biased region" description="Low complexity" evidence="6">
    <location>
        <begin position="546"/>
        <end position="561"/>
    </location>
</feature>
<evidence type="ECO:0000259" key="7">
    <source>
        <dbReference type="PROSITE" id="PS50090"/>
    </source>
</evidence>
<dbReference type="PROSITE" id="PS51294">
    <property type="entry name" value="HTH_MYB"/>
    <property type="match status" value="1"/>
</dbReference>
<dbReference type="InterPro" id="IPR051575">
    <property type="entry name" value="Myb-like_DNA-bd"/>
</dbReference>
<proteinExistence type="predicted"/>
<dbReference type="PANTHER" id="PTHR46621:SF1">
    <property type="entry name" value="SNRNA-ACTIVATING PROTEIN COMPLEX SUBUNIT 4"/>
    <property type="match status" value="1"/>
</dbReference>
<organism evidence="9 10">
    <name type="scientific">Entomortierella chlamydospora</name>
    <dbReference type="NCBI Taxonomy" id="101097"/>
    <lineage>
        <taxon>Eukaryota</taxon>
        <taxon>Fungi</taxon>
        <taxon>Fungi incertae sedis</taxon>
        <taxon>Mucoromycota</taxon>
        <taxon>Mortierellomycotina</taxon>
        <taxon>Mortierellomycetes</taxon>
        <taxon>Mortierellales</taxon>
        <taxon>Mortierellaceae</taxon>
        <taxon>Entomortierella</taxon>
    </lineage>
</organism>
<dbReference type="InterPro" id="IPR001005">
    <property type="entry name" value="SANT/Myb"/>
</dbReference>
<feature type="region of interest" description="Disordered" evidence="6">
    <location>
        <begin position="634"/>
        <end position="659"/>
    </location>
</feature>
<keyword evidence="3" id="KW-0804">Transcription</keyword>